<reference evidence="1 2" key="1">
    <citation type="journal article" date="2023" name="Elife">
        <title>Identification of key yeast species and microbe-microbe interactions impacting larval growth of Drosophila in the wild.</title>
        <authorList>
            <person name="Mure A."/>
            <person name="Sugiura Y."/>
            <person name="Maeda R."/>
            <person name="Honda K."/>
            <person name="Sakurai N."/>
            <person name="Takahashi Y."/>
            <person name="Watada M."/>
            <person name="Katoh T."/>
            <person name="Gotoh A."/>
            <person name="Gotoh Y."/>
            <person name="Taniguchi I."/>
            <person name="Nakamura K."/>
            <person name="Hayashi T."/>
            <person name="Katayama T."/>
            <person name="Uemura T."/>
            <person name="Hattori Y."/>
        </authorList>
    </citation>
    <scope>NUCLEOTIDE SEQUENCE [LARGE SCALE GENOMIC DNA]</scope>
    <source>
        <strain evidence="1 2">PK-24</strain>
    </source>
</reference>
<dbReference type="AlphaFoldDB" id="A0AAV5QZY1"/>
<dbReference type="Proteomes" id="UP001378960">
    <property type="component" value="Unassembled WGS sequence"/>
</dbReference>
<accession>A0AAV5QZY1</accession>
<gene>
    <name evidence="1" type="ORF">DAPK24_011700</name>
</gene>
<sequence length="438" mass="50853">MPPREIPGFYYDEETGRYYAIPNSRNSISSESEAIKNIDNIVSQSYKRQKLDTLTKTQEFLMDFKNKQDQFFAELDRVKEETKLKGFIPNKYKPLLRKYSRDILDVGSFQMTELECKFILDTEKPISGFSLNVILSNVSLYNDDKQQNDIYDTLTAYTFYTSTPEGEKQTYYLENQLEISTSNKYSRCYGEFDVSSRLAFLAPDHVHLNDVNRITSAECVFEFGDTIPSLMRGSFGLLLTNLKYKIKRFHRNGGIHELYSTEDEILCFSIFDKYKLAAGTRSGTLSFTFNRDETFKIELEVPICSVETIYSDEDKRWYAIVSTTESLLSYSINIHGKKAELHMIYDDYKWSGRVALNMKSISDKKIFAVESATDSSSEKLEIKFYNLTCPKSLMMYSGPFYISNSPYSYSEWTLLINRLFLLNKEDKSFNIYVNMNGS</sequence>
<organism evidence="1 2">
    <name type="scientific">Pichia kluyveri</name>
    <name type="common">Yeast</name>
    <dbReference type="NCBI Taxonomy" id="36015"/>
    <lineage>
        <taxon>Eukaryota</taxon>
        <taxon>Fungi</taxon>
        <taxon>Dikarya</taxon>
        <taxon>Ascomycota</taxon>
        <taxon>Saccharomycotina</taxon>
        <taxon>Pichiomycetes</taxon>
        <taxon>Pichiales</taxon>
        <taxon>Pichiaceae</taxon>
        <taxon>Pichia</taxon>
    </lineage>
</organism>
<comment type="caution">
    <text evidence="1">The sequence shown here is derived from an EMBL/GenBank/DDBJ whole genome shotgun (WGS) entry which is preliminary data.</text>
</comment>
<name>A0AAV5QZY1_PICKL</name>
<evidence type="ECO:0000313" key="2">
    <source>
        <dbReference type="Proteomes" id="UP001378960"/>
    </source>
</evidence>
<proteinExistence type="predicted"/>
<dbReference type="EMBL" id="BTGB01000001">
    <property type="protein sequence ID" value="GMM44595.1"/>
    <property type="molecule type" value="Genomic_DNA"/>
</dbReference>
<evidence type="ECO:0000313" key="1">
    <source>
        <dbReference type="EMBL" id="GMM44595.1"/>
    </source>
</evidence>
<protein>
    <submittedName>
        <fullName evidence="1">Uncharacterized protein</fullName>
    </submittedName>
</protein>
<keyword evidence="2" id="KW-1185">Reference proteome</keyword>